<evidence type="ECO:0000313" key="1">
    <source>
        <dbReference type="EMBL" id="JAD19086.1"/>
    </source>
</evidence>
<sequence length="44" mass="5270">MDYIYATKIRAGINFIQNSIRWNCLILKRIFYNFAHKGLFLGFV</sequence>
<reference evidence="1" key="2">
    <citation type="journal article" date="2015" name="Data Brief">
        <title>Shoot transcriptome of the giant reed, Arundo donax.</title>
        <authorList>
            <person name="Barrero R.A."/>
            <person name="Guerrero F.D."/>
            <person name="Moolhuijzen P."/>
            <person name="Goolsby J.A."/>
            <person name="Tidwell J."/>
            <person name="Bellgard S.E."/>
            <person name="Bellgard M.I."/>
        </authorList>
    </citation>
    <scope>NUCLEOTIDE SEQUENCE</scope>
    <source>
        <tissue evidence="1">Shoot tissue taken approximately 20 cm above the soil surface</tissue>
    </source>
</reference>
<organism evidence="1">
    <name type="scientific">Arundo donax</name>
    <name type="common">Giant reed</name>
    <name type="synonym">Donax arundinaceus</name>
    <dbReference type="NCBI Taxonomy" id="35708"/>
    <lineage>
        <taxon>Eukaryota</taxon>
        <taxon>Viridiplantae</taxon>
        <taxon>Streptophyta</taxon>
        <taxon>Embryophyta</taxon>
        <taxon>Tracheophyta</taxon>
        <taxon>Spermatophyta</taxon>
        <taxon>Magnoliopsida</taxon>
        <taxon>Liliopsida</taxon>
        <taxon>Poales</taxon>
        <taxon>Poaceae</taxon>
        <taxon>PACMAD clade</taxon>
        <taxon>Arundinoideae</taxon>
        <taxon>Arundineae</taxon>
        <taxon>Arundo</taxon>
    </lineage>
</organism>
<proteinExistence type="predicted"/>
<accession>A0A0A8XZ10</accession>
<dbReference type="EMBL" id="GBRH01278809">
    <property type="protein sequence ID" value="JAD19086.1"/>
    <property type="molecule type" value="Transcribed_RNA"/>
</dbReference>
<dbReference type="AlphaFoldDB" id="A0A0A8XZ10"/>
<reference evidence="1" key="1">
    <citation type="submission" date="2014-09" db="EMBL/GenBank/DDBJ databases">
        <authorList>
            <person name="Magalhaes I.L.F."/>
            <person name="Oliveira U."/>
            <person name="Santos F.R."/>
            <person name="Vidigal T.H.D.A."/>
            <person name="Brescovit A.D."/>
            <person name="Santos A.J."/>
        </authorList>
    </citation>
    <scope>NUCLEOTIDE SEQUENCE</scope>
    <source>
        <tissue evidence="1">Shoot tissue taken approximately 20 cm above the soil surface</tissue>
    </source>
</reference>
<name>A0A0A8XZ10_ARUDO</name>
<protein>
    <submittedName>
        <fullName evidence="1">Uncharacterized protein</fullName>
    </submittedName>
</protein>